<reference evidence="1 2" key="2">
    <citation type="journal article" date="2018" name="Int. J. Syst. Evol. Microbiol.">
        <title>Burkholderia insecticola sp. nov., a gut symbiotic bacterium of the bean bug Riptortus pedestris.</title>
        <authorList>
            <person name="Takeshita K."/>
            <person name="Tamaki H."/>
            <person name="Ohbayashi T."/>
            <person name="Meng X.-Y."/>
            <person name="Sone T."/>
            <person name="Mitani Y."/>
            <person name="Peeters C."/>
            <person name="Kikuchi Y."/>
            <person name="Vandamme P."/>
        </authorList>
    </citation>
    <scope>NUCLEOTIDE SEQUENCE [LARGE SCALE GENOMIC DNA]</scope>
    <source>
        <strain evidence="1">RPE64</strain>
    </source>
</reference>
<dbReference type="PATRIC" id="fig|758793.3.peg.1649"/>
<dbReference type="HOGENOM" id="CLU_2785857_0_0_4"/>
<reference evidence="1 2" key="1">
    <citation type="journal article" date="2013" name="Genome Announc.">
        <title>Complete Genome Sequence of Burkholderia sp. Strain RPE64, Bacterial Symbiont of the Bean Bug Riptortus pedestris.</title>
        <authorList>
            <person name="Shibata T.F."/>
            <person name="Maeda T."/>
            <person name="Nikoh N."/>
            <person name="Yamaguchi K."/>
            <person name="Oshima K."/>
            <person name="Hattori M."/>
            <person name="Nishiyama T."/>
            <person name="Hasebe M."/>
            <person name="Fukatsu T."/>
            <person name="Kikuchi Y."/>
            <person name="Shigenobu S."/>
        </authorList>
    </citation>
    <scope>NUCLEOTIDE SEQUENCE [LARGE SCALE GENOMIC DNA]</scope>
</reference>
<dbReference type="Proteomes" id="UP000013966">
    <property type="component" value="Chromosome 1"/>
</dbReference>
<accession>R4WH47</accession>
<evidence type="ECO:0000313" key="1">
    <source>
        <dbReference type="EMBL" id="BAN23398.1"/>
    </source>
</evidence>
<dbReference type="EMBL" id="AP013058">
    <property type="protein sequence ID" value="BAN23398.1"/>
    <property type="molecule type" value="Genomic_DNA"/>
</dbReference>
<organism evidence="1 2">
    <name type="scientific">Caballeronia insecticola</name>
    <dbReference type="NCBI Taxonomy" id="758793"/>
    <lineage>
        <taxon>Bacteria</taxon>
        <taxon>Pseudomonadati</taxon>
        <taxon>Pseudomonadota</taxon>
        <taxon>Betaproteobacteria</taxon>
        <taxon>Burkholderiales</taxon>
        <taxon>Burkholderiaceae</taxon>
        <taxon>Caballeronia</taxon>
    </lineage>
</organism>
<keyword evidence="2" id="KW-1185">Reference proteome</keyword>
<proteinExistence type="predicted"/>
<dbReference type="KEGG" id="buo:BRPE64_ACDS16440"/>
<dbReference type="AlphaFoldDB" id="R4WH47"/>
<dbReference type="STRING" id="758793.BRPE64_ACDS16440"/>
<sequence length="68" mass="7106">MLAIWLTAGEARAYQCGGGYAIQPNVSVVVGGAAINSPADVATPGWLGDWSPYTRSTENFWCVSQAAT</sequence>
<gene>
    <name evidence="1" type="ORF">BRPE64_ACDS16440</name>
</gene>
<protein>
    <submittedName>
        <fullName evidence="1">Uncharacterized protein</fullName>
    </submittedName>
</protein>
<evidence type="ECO:0000313" key="2">
    <source>
        <dbReference type="Proteomes" id="UP000013966"/>
    </source>
</evidence>
<name>R4WH47_9BURK</name>